<dbReference type="AlphaFoldDB" id="A0A2S5B241"/>
<dbReference type="GO" id="GO:0008270">
    <property type="term" value="F:zinc ion binding"/>
    <property type="evidence" value="ECO:0007669"/>
    <property type="project" value="UniProtKB-KW"/>
</dbReference>
<sequence length="214" mass="23764">MGFSKATAASIREHACIGPRGELFCFCHDGERSIDRRLALLKLSRKQGPNYMKYFYTCPHLEPHDQCNFWLLATDLDAAGYPRDQIPKDTKHSVNLPFFWPSELAEDQASSAMGWGVSGPAAVAKGQTRLSFGTQPRVAKEEDDDVIVVTQSARESSKRRRRTDPEEASEAGENEATVQALKKKVKELEHKVKTLQTKLANLGQASLGSNLDSE</sequence>
<reference evidence="6 7" key="1">
    <citation type="journal article" date="2018" name="Front. Microbiol.">
        <title>Prospects for Fungal Bioremediation of Acidic Radioactive Waste Sites: Characterization and Genome Sequence of Rhodotorula taiwanensis MD1149.</title>
        <authorList>
            <person name="Tkavc R."/>
            <person name="Matrosova V.Y."/>
            <person name="Grichenko O.E."/>
            <person name="Gostincar C."/>
            <person name="Volpe R.P."/>
            <person name="Klimenkova P."/>
            <person name="Gaidamakova E.K."/>
            <person name="Zhou C.E."/>
            <person name="Stewart B.J."/>
            <person name="Lyman M.G."/>
            <person name="Malfatti S.A."/>
            <person name="Rubinfeld B."/>
            <person name="Courtot M."/>
            <person name="Singh J."/>
            <person name="Dalgard C.L."/>
            <person name="Hamilton T."/>
            <person name="Frey K.G."/>
            <person name="Gunde-Cimerman N."/>
            <person name="Dugan L."/>
            <person name="Daly M.J."/>
        </authorList>
    </citation>
    <scope>NUCLEOTIDE SEQUENCE [LARGE SCALE GENOMIC DNA]</scope>
    <source>
        <strain evidence="6 7">MD1149</strain>
    </source>
</reference>
<keyword evidence="3" id="KW-0862">Zinc</keyword>
<dbReference type="OrthoDB" id="430051at2759"/>
<evidence type="ECO:0000313" key="7">
    <source>
        <dbReference type="Proteomes" id="UP000237144"/>
    </source>
</evidence>
<dbReference type="InterPro" id="IPR010666">
    <property type="entry name" value="Znf_GRF"/>
</dbReference>
<evidence type="ECO:0000256" key="3">
    <source>
        <dbReference type="ARBA" id="ARBA00022833"/>
    </source>
</evidence>
<evidence type="ECO:0000256" key="2">
    <source>
        <dbReference type="ARBA" id="ARBA00022771"/>
    </source>
</evidence>
<keyword evidence="7" id="KW-1185">Reference proteome</keyword>
<gene>
    <name evidence="6" type="ORF">BMF94_6261</name>
</gene>
<proteinExistence type="predicted"/>
<feature type="region of interest" description="Disordered" evidence="4">
    <location>
        <begin position="133"/>
        <end position="178"/>
    </location>
</feature>
<name>A0A2S5B241_9BASI</name>
<evidence type="ECO:0000259" key="5">
    <source>
        <dbReference type="Pfam" id="PF06839"/>
    </source>
</evidence>
<dbReference type="EMBL" id="PJQD01000097">
    <property type="protein sequence ID" value="POY70848.1"/>
    <property type="molecule type" value="Genomic_DNA"/>
</dbReference>
<feature type="domain" description="GRF-type" evidence="5">
    <location>
        <begin position="37"/>
        <end position="70"/>
    </location>
</feature>
<evidence type="ECO:0000256" key="4">
    <source>
        <dbReference type="SAM" id="MobiDB-lite"/>
    </source>
</evidence>
<keyword evidence="1" id="KW-0479">Metal-binding</keyword>
<evidence type="ECO:0000256" key="1">
    <source>
        <dbReference type="ARBA" id="ARBA00022723"/>
    </source>
</evidence>
<accession>A0A2S5B241</accession>
<dbReference type="Pfam" id="PF06839">
    <property type="entry name" value="Zn_ribbon_GRF"/>
    <property type="match status" value="1"/>
</dbReference>
<evidence type="ECO:0000313" key="6">
    <source>
        <dbReference type="EMBL" id="POY70848.1"/>
    </source>
</evidence>
<comment type="caution">
    <text evidence="6">The sequence shown here is derived from an EMBL/GenBank/DDBJ whole genome shotgun (WGS) entry which is preliminary data.</text>
</comment>
<protein>
    <recommendedName>
        <fullName evidence="5">GRF-type domain-containing protein</fullName>
    </recommendedName>
</protein>
<dbReference type="Proteomes" id="UP000237144">
    <property type="component" value="Unassembled WGS sequence"/>
</dbReference>
<organism evidence="6 7">
    <name type="scientific">Rhodotorula taiwanensis</name>
    <dbReference type="NCBI Taxonomy" id="741276"/>
    <lineage>
        <taxon>Eukaryota</taxon>
        <taxon>Fungi</taxon>
        <taxon>Dikarya</taxon>
        <taxon>Basidiomycota</taxon>
        <taxon>Pucciniomycotina</taxon>
        <taxon>Microbotryomycetes</taxon>
        <taxon>Sporidiobolales</taxon>
        <taxon>Sporidiobolaceae</taxon>
        <taxon>Rhodotorula</taxon>
    </lineage>
</organism>
<keyword evidence="2" id="KW-0863">Zinc-finger</keyword>